<evidence type="ECO:0000259" key="6">
    <source>
        <dbReference type="Pfam" id="PF01593"/>
    </source>
</evidence>
<keyword evidence="8" id="KW-1185">Reference proteome</keyword>
<dbReference type="InterPro" id="IPR052206">
    <property type="entry name" value="Retinol_saturase"/>
</dbReference>
<protein>
    <submittedName>
        <fullName evidence="7">All-trans-retinol 13,14-reductase</fullName>
    </submittedName>
</protein>
<dbReference type="PANTHER" id="PTHR46091">
    <property type="entry name" value="BLR7054 PROTEIN"/>
    <property type="match status" value="1"/>
</dbReference>
<evidence type="ECO:0000313" key="8">
    <source>
        <dbReference type="Proteomes" id="UP000198757"/>
    </source>
</evidence>
<keyword evidence="1" id="KW-0285">Flavoprotein</keyword>
<dbReference type="EMBL" id="FMZO01000003">
    <property type="protein sequence ID" value="SDC63183.1"/>
    <property type="molecule type" value="Genomic_DNA"/>
</dbReference>
<dbReference type="Proteomes" id="UP000198757">
    <property type="component" value="Unassembled WGS sequence"/>
</dbReference>
<dbReference type="Gene3D" id="3.50.50.60">
    <property type="entry name" value="FAD/NAD(P)-binding domain"/>
    <property type="match status" value="2"/>
</dbReference>
<dbReference type="AlphaFoldDB" id="A0A1G6N5S1"/>
<keyword evidence="2" id="KW-0732">Signal</keyword>
<feature type="domain" description="Amine oxidase" evidence="6">
    <location>
        <begin position="12"/>
        <end position="352"/>
    </location>
</feature>
<dbReference type="Pfam" id="PF01593">
    <property type="entry name" value="Amino_oxidase"/>
    <property type="match status" value="1"/>
</dbReference>
<reference evidence="8" key="1">
    <citation type="submission" date="2016-10" db="EMBL/GenBank/DDBJ databases">
        <authorList>
            <person name="Varghese N."/>
            <person name="Submissions S."/>
        </authorList>
    </citation>
    <scope>NUCLEOTIDE SEQUENCE [LARGE SCALE GENOMIC DNA]</scope>
    <source>
        <strain evidence="8">DSM 25811 / CCM 8410 / LMG 26954 / E90</strain>
    </source>
</reference>
<proteinExistence type="predicted"/>
<dbReference type="InterPro" id="IPR002937">
    <property type="entry name" value="Amino_oxidase"/>
</dbReference>
<keyword evidence="3" id="KW-0274">FAD</keyword>
<accession>A0A1G6N5S1</accession>
<keyword evidence="5" id="KW-0520">NAD</keyword>
<evidence type="ECO:0000313" key="7">
    <source>
        <dbReference type="EMBL" id="SDC63183.1"/>
    </source>
</evidence>
<dbReference type="GO" id="GO:0016491">
    <property type="term" value="F:oxidoreductase activity"/>
    <property type="evidence" value="ECO:0007669"/>
    <property type="project" value="InterPro"/>
</dbReference>
<evidence type="ECO:0000256" key="4">
    <source>
        <dbReference type="ARBA" id="ARBA00022857"/>
    </source>
</evidence>
<dbReference type="SUPFAM" id="SSF51905">
    <property type="entry name" value="FAD/NAD(P)-binding domain"/>
    <property type="match status" value="1"/>
</dbReference>
<gene>
    <name evidence="7" type="ORF">SAMN04487894_103165</name>
</gene>
<evidence type="ECO:0000256" key="3">
    <source>
        <dbReference type="ARBA" id="ARBA00022827"/>
    </source>
</evidence>
<evidence type="ECO:0000256" key="2">
    <source>
        <dbReference type="ARBA" id="ARBA00022729"/>
    </source>
</evidence>
<evidence type="ECO:0000256" key="1">
    <source>
        <dbReference type="ARBA" id="ARBA00022630"/>
    </source>
</evidence>
<organism evidence="7 8">
    <name type="scientific">Niabella drilacis (strain DSM 25811 / CCM 8410 / CCUG 62505 / LMG 26954 / E90)</name>
    <dbReference type="NCBI Taxonomy" id="1285928"/>
    <lineage>
        <taxon>Bacteria</taxon>
        <taxon>Pseudomonadati</taxon>
        <taxon>Bacteroidota</taxon>
        <taxon>Chitinophagia</taxon>
        <taxon>Chitinophagales</taxon>
        <taxon>Chitinophagaceae</taxon>
        <taxon>Niabella</taxon>
    </lineage>
</organism>
<evidence type="ECO:0000256" key="5">
    <source>
        <dbReference type="ARBA" id="ARBA00023027"/>
    </source>
</evidence>
<dbReference type="InterPro" id="IPR036188">
    <property type="entry name" value="FAD/NAD-bd_sf"/>
</dbReference>
<keyword evidence="4" id="KW-0521">NADP</keyword>
<dbReference type="RefSeq" id="WP_090389344.1">
    <property type="nucleotide sequence ID" value="NZ_FMZO01000003.1"/>
</dbReference>
<dbReference type="PANTHER" id="PTHR46091:SF3">
    <property type="entry name" value="AMINE OXIDASE DOMAIN-CONTAINING PROTEIN"/>
    <property type="match status" value="1"/>
</dbReference>
<name>A0A1G6N5S1_NIADE</name>
<dbReference type="OrthoDB" id="9789960at2"/>
<dbReference type="STRING" id="1285928.SAMN04487894_103165"/>
<sequence>MQFDVIIIGSGLGGLLCGSILGKQGLRVCVVEKNKQLGGNLQTFARNKQLFDTGVHYIGGLSKGQNLYQVLKYAGIIDQLRLEKMEEAFDHILLEGDPKAYVQSQGYDAFINNLAADFPEDREAIIRYCALVKEVCSKFPLYHLTNDDASAKDEVLGLSAQETIAAITPNLKLQAVLAGNNLLYSGVAGKTPFHVHALIVNSYIESSWKCVDGGSQIAKLLAAVIKKQGGTVLRNCEVKKIVESGGAVSHIETEAGTDISARYFISNINPAATLHITDAALLKNVYRKRITGLSNTVASFSLHLVLKPRSVPYQNHNYYFHKEGHLWNMNDYTDTNWPLGYGLYFTPDRKDPRYAATVSILTPMWFRDVEQWKDTYNRVGKETERGEDYEAFKKRKTDQLLALVQERFPQITENIQHSYAATPLTNRDYIGLEDGSMYGIQKDYNNPLQTIISPRTKIPNLFLTGQSLNLHGILGTSLSAVLTCTLLLKAPTLVDKIRNA</sequence>